<protein>
    <submittedName>
        <fullName evidence="1">Uncharacterized protein</fullName>
    </submittedName>
</protein>
<comment type="caution">
    <text evidence="1">The sequence shown here is derived from an EMBL/GenBank/DDBJ whole genome shotgun (WGS) entry which is preliminary data.</text>
</comment>
<name>A0A133QEB2_9BACT</name>
<organism evidence="1 2">
    <name type="scientific">Prevotella corporis</name>
    <dbReference type="NCBI Taxonomy" id="28128"/>
    <lineage>
        <taxon>Bacteria</taxon>
        <taxon>Pseudomonadati</taxon>
        <taxon>Bacteroidota</taxon>
        <taxon>Bacteroidia</taxon>
        <taxon>Bacteroidales</taxon>
        <taxon>Prevotellaceae</taxon>
        <taxon>Prevotella</taxon>
    </lineage>
</organism>
<dbReference type="AlphaFoldDB" id="A0A133QEB2"/>
<proteinExistence type="predicted"/>
<sequence length="92" mass="9977">MHTADAVLLHLAHDALELFAPDAKTCAAGMDGTLHLAHIERDNITMLRGGTGYNGRVLYQLSENGEMVCAVCCLGEEVYRLGGETKVYLGKR</sequence>
<dbReference type="Proteomes" id="UP000070533">
    <property type="component" value="Unassembled WGS sequence"/>
</dbReference>
<accession>A0A133QEB2</accession>
<evidence type="ECO:0000313" key="1">
    <source>
        <dbReference type="EMBL" id="KXA41234.1"/>
    </source>
</evidence>
<dbReference type="EMBL" id="LRQG01000054">
    <property type="protein sequence ID" value="KXA41234.1"/>
    <property type="molecule type" value="Genomic_DNA"/>
</dbReference>
<gene>
    <name evidence="1" type="ORF">HMPREF3226_00871</name>
</gene>
<reference evidence="2" key="1">
    <citation type="submission" date="2016-01" db="EMBL/GenBank/DDBJ databases">
        <authorList>
            <person name="Mitreva M."/>
            <person name="Pepin K.H."/>
            <person name="Mihindukulasuriya K.A."/>
            <person name="Fulton R."/>
            <person name="Fronick C."/>
            <person name="O'Laughlin M."/>
            <person name="Miner T."/>
            <person name="Herter B."/>
            <person name="Rosa B.A."/>
            <person name="Cordes M."/>
            <person name="Tomlinson C."/>
            <person name="Wollam A."/>
            <person name="Palsikar V.B."/>
            <person name="Mardis E.R."/>
            <person name="Wilson R.K."/>
        </authorList>
    </citation>
    <scope>NUCLEOTIDE SEQUENCE [LARGE SCALE GENOMIC DNA]</scope>
    <source>
        <strain evidence="2">MJR7716</strain>
    </source>
</reference>
<evidence type="ECO:0000313" key="2">
    <source>
        <dbReference type="Proteomes" id="UP000070533"/>
    </source>
</evidence>
<dbReference type="STRING" id="28128.HMPREF3226_00871"/>
<keyword evidence="2" id="KW-1185">Reference proteome</keyword>